<dbReference type="AlphaFoldDB" id="A0A1Y2B4I4"/>
<dbReference type="InterPro" id="IPR006148">
    <property type="entry name" value="Glc/Gal-6P_isomerase"/>
</dbReference>
<comment type="catalytic activity">
    <reaction evidence="1 6">
        <text>6-phospho-D-glucono-1,5-lactone + H2O = 6-phospho-D-gluconate + H(+)</text>
        <dbReference type="Rhea" id="RHEA:12556"/>
        <dbReference type="ChEBI" id="CHEBI:15377"/>
        <dbReference type="ChEBI" id="CHEBI:15378"/>
        <dbReference type="ChEBI" id="CHEBI:57955"/>
        <dbReference type="ChEBI" id="CHEBI:58759"/>
        <dbReference type="EC" id="3.1.1.31"/>
    </reaction>
</comment>
<dbReference type="EMBL" id="MCGO01000088">
    <property type="protein sequence ID" value="ORY29460.1"/>
    <property type="molecule type" value="Genomic_DNA"/>
</dbReference>
<dbReference type="InterPro" id="IPR005900">
    <property type="entry name" value="6-phosphogluconolactonase_DevB"/>
</dbReference>
<evidence type="ECO:0000256" key="4">
    <source>
        <dbReference type="ARBA" id="ARBA00013198"/>
    </source>
</evidence>
<protein>
    <recommendedName>
        <fullName evidence="4 6">6-phosphogluconolactonase</fullName>
        <shortName evidence="6">6PGL</shortName>
        <ecNumber evidence="4 6">3.1.1.31</ecNumber>
    </recommendedName>
</protein>
<organism evidence="8 9">
    <name type="scientific">Rhizoclosmatium globosum</name>
    <dbReference type="NCBI Taxonomy" id="329046"/>
    <lineage>
        <taxon>Eukaryota</taxon>
        <taxon>Fungi</taxon>
        <taxon>Fungi incertae sedis</taxon>
        <taxon>Chytridiomycota</taxon>
        <taxon>Chytridiomycota incertae sedis</taxon>
        <taxon>Chytridiomycetes</taxon>
        <taxon>Chytridiales</taxon>
        <taxon>Chytriomycetaceae</taxon>
        <taxon>Rhizoclosmatium</taxon>
    </lineage>
</organism>
<comment type="function">
    <text evidence="6">Hydrolysis of 6-phosphogluconolactone to 6-phosphogluconate.</text>
</comment>
<evidence type="ECO:0000256" key="5">
    <source>
        <dbReference type="ARBA" id="ARBA00022801"/>
    </source>
</evidence>
<feature type="domain" description="Glucosamine/galactosamine-6-phosphate isomerase" evidence="7">
    <location>
        <begin position="8"/>
        <end position="224"/>
    </location>
</feature>
<comment type="similarity">
    <text evidence="3 6">Belongs to the glucosamine/galactosamine-6-phosphate isomerase family. 6-phosphogluconolactonase subfamily.</text>
</comment>
<gene>
    <name evidence="8" type="ORF">BCR33DRAFT_857720</name>
</gene>
<evidence type="ECO:0000256" key="1">
    <source>
        <dbReference type="ARBA" id="ARBA00000832"/>
    </source>
</evidence>
<accession>A0A1Y2B4I4</accession>
<keyword evidence="9" id="KW-1185">Reference proteome</keyword>
<evidence type="ECO:0000313" key="8">
    <source>
        <dbReference type="EMBL" id="ORY29460.1"/>
    </source>
</evidence>
<dbReference type="GO" id="GO:0017057">
    <property type="term" value="F:6-phosphogluconolactonase activity"/>
    <property type="evidence" value="ECO:0007669"/>
    <property type="project" value="UniProtKB-UniRule"/>
</dbReference>
<dbReference type="Gene3D" id="3.40.50.1360">
    <property type="match status" value="1"/>
</dbReference>
<dbReference type="GO" id="GO:0006098">
    <property type="term" value="P:pentose-phosphate shunt"/>
    <property type="evidence" value="ECO:0007669"/>
    <property type="project" value="UniProtKB-UniPathway"/>
</dbReference>
<sequence length="311" mass="33270">MGVKAFATSAAISTAIAADITTLSSSVIAATGRFVVAFSGGSLPSIVAKDLAKSGAVDWTKWHVFLADERCVPNTHKESNYALIKQELLSKVPIPASQIHPINDALLVSQDGACSDQETAAIADDYKNQLVSLFGSEDKIVFDLVLLGMGPDGHTCSLFPKHHLLRVTSTPIAYLTDSPKPPPARITLTYPVLNASQHVWFVSTGEGKAQVLKEILVDGVEYPSGLGIRSIPTSLSQEADTNDYDLLNFLLDQPPVPQPLPTSFIDEQLDSLFTSSLIQAVAPIDASILGPGSPYLHSPPRLPHYLLPLLP</sequence>
<dbReference type="SUPFAM" id="SSF100950">
    <property type="entry name" value="NagB/RpiA/CoA transferase-like"/>
    <property type="match status" value="1"/>
</dbReference>
<dbReference type="FunFam" id="3.40.50.1360:FF:000005">
    <property type="entry name" value="6-phosphogluconolactonase"/>
    <property type="match status" value="1"/>
</dbReference>
<dbReference type="PANTHER" id="PTHR11054:SF0">
    <property type="entry name" value="6-PHOSPHOGLUCONOLACTONASE"/>
    <property type="match status" value="1"/>
</dbReference>
<dbReference type="NCBIfam" id="TIGR01198">
    <property type="entry name" value="pgl"/>
    <property type="match status" value="1"/>
</dbReference>
<evidence type="ECO:0000256" key="6">
    <source>
        <dbReference type="RuleBase" id="RU365095"/>
    </source>
</evidence>
<evidence type="ECO:0000259" key="7">
    <source>
        <dbReference type="Pfam" id="PF01182"/>
    </source>
</evidence>
<name>A0A1Y2B4I4_9FUNG</name>
<dbReference type="InterPro" id="IPR037171">
    <property type="entry name" value="NagB/RpiA_transferase-like"/>
</dbReference>
<evidence type="ECO:0000256" key="2">
    <source>
        <dbReference type="ARBA" id="ARBA00004961"/>
    </source>
</evidence>
<dbReference type="STRING" id="329046.A0A1Y2B4I4"/>
<proteinExistence type="inferred from homology"/>
<dbReference type="Proteomes" id="UP000193642">
    <property type="component" value="Unassembled WGS sequence"/>
</dbReference>
<dbReference type="Pfam" id="PF01182">
    <property type="entry name" value="Glucosamine_iso"/>
    <property type="match status" value="1"/>
</dbReference>
<dbReference type="GO" id="GO:0005975">
    <property type="term" value="P:carbohydrate metabolic process"/>
    <property type="evidence" value="ECO:0007669"/>
    <property type="project" value="UniProtKB-UniRule"/>
</dbReference>
<keyword evidence="5 6" id="KW-0378">Hydrolase</keyword>
<evidence type="ECO:0000313" key="9">
    <source>
        <dbReference type="Proteomes" id="UP000193642"/>
    </source>
</evidence>
<dbReference type="InterPro" id="IPR039104">
    <property type="entry name" value="6PGL"/>
</dbReference>
<comment type="caution">
    <text evidence="8">The sequence shown here is derived from an EMBL/GenBank/DDBJ whole genome shotgun (WGS) entry which is preliminary data.</text>
</comment>
<dbReference type="UniPathway" id="UPA00115">
    <property type="reaction ID" value="UER00409"/>
</dbReference>
<dbReference type="EC" id="3.1.1.31" evidence="4 6"/>
<reference evidence="8 9" key="1">
    <citation type="submission" date="2016-07" db="EMBL/GenBank/DDBJ databases">
        <title>Pervasive Adenine N6-methylation of Active Genes in Fungi.</title>
        <authorList>
            <consortium name="DOE Joint Genome Institute"/>
            <person name="Mondo S.J."/>
            <person name="Dannebaum R.O."/>
            <person name="Kuo R.C."/>
            <person name="Labutti K."/>
            <person name="Haridas S."/>
            <person name="Kuo A."/>
            <person name="Salamov A."/>
            <person name="Ahrendt S.R."/>
            <person name="Lipzen A."/>
            <person name="Sullivan W."/>
            <person name="Andreopoulos W.B."/>
            <person name="Clum A."/>
            <person name="Lindquist E."/>
            <person name="Daum C."/>
            <person name="Ramamoorthy G.K."/>
            <person name="Gryganskyi A."/>
            <person name="Culley D."/>
            <person name="Magnuson J.K."/>
            <person name="James T.Y."/>
            <person name="O'Malley M.A."/>
            <person name="Stajich J.E."/>
            <person name="Spatafora J.W."/>
            <person name="Visel A."/>
            <person name="Grigoriev I.V."/>
        </authorList>
    </citation>
    <scope>NUCLEOTIDE SEQUENCE [LARGE SCALE GENOMIC DNA]</scope>
    <source>
        <strain evidence="8 9">JEL800</strain>
    </source>
</reference>
<dbReference type="OrthoDB" id="432544at2759"/>
<dbReference type="CDD" id="cd01400">
    <property type="entry name" value="6PGL"/>
    <property type="match status" value="1"/>
</dbReference>
<comment type="pathway">
    <text evidence="2 6">Carbohydrate degradation; pentose phosphate pathway; D-ribulose 5-phosphate from D-glucose 6-phosphate (oxidative stage): step 2/3.</text>
</comment>
<dbReference type="PANTHER" id="PTHR11054">
    <property type="entry name" value="6-PHOSPHOGLUCONOLACTONASE"/>
    <property type="match status" value="1"/>
</dbReference>
<evidence type="ECO:0000256" key="3">
    <source>
        <dbReference type="ARBA" id="ARBA00010662"/>
    </source>
</evidence>